<feature type="region of interest" description="Disordered" evidence="1">
    <location>
        <begin position="24"/>
        <end position="45"/>
    </location>
</feature>
<dbReference type="PaxDb" id="65489-OBART11G13050.1"/>
<evidence type="ECO:0000313" key="3">
    <source>
        <dbReference type="Proteomes" id="UP000026960"/>
    </source>
</evidence>
<proteinExistence type="predicted"/>
<dbReference type="Proteomes" id="UP000026960">
    <property type="component" value="Chromosome 11"/>
</dbReference>
<accession>A0A0D3HLP4</accession>
<dbReference type="EnsemblPlants" id="OBART11G13080.1">
    <property type="protein sequence ID" value="OBART11G13080.1"/>
    <property type="gene ID" value="OBART11G13080"/>
</dbReference>
<keyword evidence="3" id="KW-1185">Reference proteome</keyword>
<reference evidence="2" key="1">
    <citation type="journal article" date="2009" name="Rice">
        <title>De Novo Next Generation Sequencing of Plant Genomes.</title>
        <authorList>
            <person name="Rounsley S."/>
            <person name="Marri P.R."/>
            <person name="Yu Y."/>
            <person name="He R."/>
            <person name="Sisneros N."/>
            <person name="Goicoechea J.L."/>
            <person name="Lee S.J."/>
            <person name="Angelova A."/>
            <person name="Kudrna D."/>
            <person name="Luo M."/>
            <person name="Affourtit J."/>
            <person name="Desany B."/>
            <person name="Knight J."/>
            <person name="Niazi F."/>
            <person name="Egholm M."/>
            <person name="Wing R.A."/>
        </authorList>
    </citation>
    <scope>NUCLEOTIDE SEQUENCE [LARGE SCALE GENOMIC DNA]</scope>
    <source>
        <strain evidence="2">IRGC 105608</strain>
    </source>
</reference>
<dbReference type="AlphaFoldDB" id="A0A0D3HLP4"/>
<evidence type="ECO:0000256" key="1">
    <source>
        <dbReference type="SAM" id="MobiDB-lite"/>
    </source>
</evidence>
<protein>
    <submittedName>
        <fullName evidence="2">Uncharacterized protein</fullName>
    </submittedName>
</protein>
<dbReference type="Gramene" id="OBART11G13080.1">
    <property type="protein sequence ID" value="OBART11G13080.1"/>
    <property type="gene ID" value="OBART11G13080"/>
</dbReference>
<name>A0A0D3HLP4_9ORYZ</name>
<dbReference type="HOGENOM" id="CLU_2907616_0_0_1"/>
<evidence type="ECO:0000313" key="2">
    <source>
        <dbReference type="EnsemblPlants" id="OBART11G13050.1"/>
    </source>
</evidence>
<dbReference type="Gramene" id="OBART11G13050.1">
    <property type="protein sequence ID" value="OBART11G13050.1"/>
    <property type="gene ID" value="OBART11G13050"/>
</dbReference>
<reference evidence="2" key="2">
    <citation type="submission" date="2015-03" db="UniProtKB">
        <authorList>
            <consortium name="EnsemblPlants"/>
        </authorList>
    </citation>
    <scope>IDENTIFICATION</scope>
</reference>
<sequence>MEAPASGGYLLGGQPARCSGGHSIGCNGEGSEDTQPHRHLRPARFLSLVSTGESLKKLRMSD</sequence>
<dbReference type="EnsemblPlants" id="OBART11G13050.1">
    <property type="protein sequence ID" value="OBART11G13050.1"/>
    <property type="gene ID" value="OBART11G13050"/>
</dbReference>
<organism evidence="2">
    <name type="scientific">Oryza barthii</name>
    <dbReference type="NCBI Taxonomy" id="65489"/>
    <lineage>
        <taxon>Eukaryota</taxon>
        <taxon>Viridiplantae</taxon>
        <taxon>Streptophyta</taxon>
        <taxon>Embryophyta</taxon>
        <taxon>Tracheophyta</taxon>
        <taxon>Spermatophyta</taxon>
        <taxon>Magnoliopsida</taxon>
        <taxon>Liliopsida</taxon>
        <taxon>Poales</taxon>
        <taxon>Poaceae</taxon>
        <taxon>BOP clade</taxon>
        <taxon>Oryzoideae</taxon>
        <taxon>Oryzeae</taxon>
        <taxon>Oryzinae</taxon>
        <taxon>Oryza</taxon>
    </lineage>
</organism>